<evidence type="ECO:0000256" key="3">
    <source>
        <dbReference type="ARBA" id="ARBA00023242"/>
    </source>
</evidence>
<dbReference type="PANTHER" id="PTHR15911">
    <property type="entry name" value="WW DOMAIN-CONTAINING ADAPTER PROTEIN WITH COILED-COIL"/>
    <property type="match status" value="1"/>
</dbReference>
<feature type="compositionally biased region" description="Polar residues" evidence="4">
    <location>
        <begin position="116"/>
        <end position="130"/>
    </location>
</feature>
<evidence type="ECO:0000256" key="2">
    <source>
        <dbReference type="ARBA" id="ARBA00022853"/>
    </source>
</evidence>
<evidence type="ECO:0000256" key="4">
    <source>
        <dbReference type="SAM" id="MobiDB-lite"/>
    </source>
</evidence>
<keyword evidence="2" id="KW-0156">Chromatin regulator</keyword>
<evidence type="ECO:0000313" key="6">
    <source>
        <dbReference type="EMBL" id="MFH4980161.1"/>
    </source>
</evidence>
<gene>
    <name evidence="6" type="ORF">AB6A40_006870</name>
</gene>
<comment type="subcellular location">
    <subcellularLocation>
        <location evidence="1">Nucleus</location>
    </subcellularLocation>
</comment>
<dbReference type="InterPro" id="IPR001202">
    <property type="entry name" value="WW_dom"/>
</dbReference>
<dbReference type="Pfam" id="PF00397">
    <property type="entry name" value="WW"/>
    <property type="match status" value="1"/>
</dbReference>
<dbReference type="GO" id="GO:0006325">
    <property type="term" value="P:chromatin organization"/>
    <property type="evidence" value="ECO:0007669"/>
    <property type="project" value="UniProtKB-KW"/>
</dbReference>
<feature type="domain" description="WW" evidence="5">
    <location>
        <begin position="18"/>
        <end position="46"/>
    </location>
</feature>
<evidence type="ECO:0000313" key="7">
    <source>
        <dbReference type="Proteomes" id="UP001608902"/>
    </source>
</evidence>
<dbReference type="AlphaFoldDB" id="A0ABD6ELM8"/>
<keyword evidence="7" id="KW-1185">Reference proteome</keyword>
<name>A0ABD6ELM8_9BILA</name>
<dbReference type="EMBL" id="JBGFUD010005159">
    <property type="protein sequence ID" value="MFH4980161.1"/>
    <property type="molecule type" value="Genomic_DNA"/>
</dbReference>
<dbReference type="PANTHER" id="PTHR15911:SF6">
    <property type="entry name" value="WW DOMAIN-CONTAINING ADAPTER PROTEIN WITH COILED-COIL"/>
    <property type="match status" value="1"/>
</dbReference>
<dbReference type="InterPro" id="IPR038867">
    <property type="entry name" value="WAC"/>
</dbReference>
<organism evidence="6 7">
    <name type="scientific">Gnathostoma spinigerum</name>
    <dbReference type="NCBI Taxonomy" id="75299"/>
    <lineage>
        <taxon>Eukaryota</taxon>
        <taxon>Metazoa</taxon>
        <taxon>Ecdysozoa</taxon>
        <taxon>Nematoda</taxon>
        <taxon>Chromadorea</taxon>
        <taxon>Rhabditida</taxon>
        <taxon>Spirurina</taxon>
        <taxon>Gnathostomatomorpha</taxon>
        <taxon>Gnathostomatoidea</taxon>
        <taxon>Gnathostomatidae</taxon>
        <taxon>Gnathostoma</taxon>
    </lineage>
</organism>
<evidence type="ECO:0000256" key="1">
    <source>
        <dbReference type="ARBA" id="ARBA00004123"/>
    </source>
</evidence>
<accession>A0ABD6ELM8</accession>
<feature type="compositionally biased region" description="Polar residues" evidence="4">
    <location>
        <begin position="90"/>
        <end position="102"/>
    </location>
</feature>
<dbReference type="CDD" id="cd00201">
    <property type="entry name" value="WW"/>
    <property type="match status" value="1"/>
</dbReference>
<protein>
    <recommendedName>
        <fullName evidence="5">WW domain-containing protein</fullName>
    </recommendedName>
</protein>
<dbReference type="InterPro" id="IPR036020">
    <property type="entry name" value="WW_dom_sf"/>
</dbReference>
<comment type="caution">
    <text evidence="6">The sequence shown here is derived from an EMBL/GenBank/DDBJ whole genome shotgun (WGS) entry which is preliminary data.</text>
</comment>
<feature type="compositionally biased region" description="Low complexity" evidence="4">
    <location>
        <begin position="74"/>
        <end position="89"/>
    </location>
</feature>
<feature type="compositionally biased region" description="Polar residues" evidence="4">
    <location>
        <begin position="55"/>
        <end position="69"/>
    </location>
</feature>
<reference evidence="6 7" key="1">
    <citation type="submission" date="2024-08" db="EMBL/GenBank/DDBJ databases">
        <title>Gnathostoma spinigerum genome.</title>
        <authorList>
            <person name="Gonzalez-Bertolin B."/>
            <person name="Monzon S."/>
            <person name="Zaballos A."/>
            <person name="Jimenez P."/>
            <person name="Dekumyoy P."/>
            <person name="Varona S."/>
            <person name="Cuesta I."/>
            <person name="Sumanam S."/>
            <person name="Adisakwattana P."/>
            <person name="Gasser R.B."/>
            <person name="Hernandez-Gonzalez A."/>
            <person name="Young N.D."/>
            <person name="Perteguer M.J."/>
        </authorList>
    </citation>
    <scope>NUCLEOTIDE SEQUENCE [LARGE SCALE GENOMIC DNA]</scope>
    <source>
        <strain evidence="6">AL3</strain>
        <tissue evidence="6">Liver</tissue>
    </source>
</reference>
<dbReference type="SUPFAM" id="SSF51045">
    <property type="entry name" value="WW domain"/>
    <property type="match status" value="1"/>
</dbReference>
<sequence length="245" mass="28142">MDRNSTTSSNPRLREFGPWTEQYSSSGKRYFYNRETEVSQWEKPHEWKEYEKTLTDNANHSPISSSSGIRTGVHQQQHAQHHNPNQNQHTAFQNDASASANVDESKHLRKQKTPYRESQQPTAGSSQNRQQKPEVNEDDPIGPVVFSEEQHLRYFRPDLIAHLRHWPSEEYEQAAWRAQNAAHNLSLQISNVSCDIKCARSLVKTAEMRSSLLTQKLLFLGEQQRQLEANPAMVTPLPIPSTSNL</sequence>
<keyword evidence="3" id="KW-0539">Nucleus</keyword>
<dbReference type="Proteomes" id="UP001608902">
    <property type="component" value="Unassembled WGS sequence"/>
</dbReference>
<feature type="region of interest" description="Disordered" evidence="4">
    <location>
        <begin position="52"/>
        <end position="142"/>
    </location>
</feature>
<dbReference type="GO" id="GO:0005634">
    <property type="term" value="C:nucleus"/>
    <property type="evidence" value="ECO:0007669"/>
    <property type="project" value="UniProtKB-SubCell"/>
</dbReference>
<proteinExistence type="predicted"/>
<evidence type="ECO:0000259" key="5">
    <source>
        <dbReference type="PROSITE" id="PS50020"/>
    </source>
</evidence>
<dbReference type="Gene3D" id="2.20.70.10">
    <property type="match status" value="1"/>
</dbReference>
<dbReference type="SMART" id="SM00456">
    <property type="entry name" value="WW"/>
    <property type="match status" value="1"/>
</dbReference>
<dbReference type="PROSITE" id="PS50020">
    <property type="entry name" value="WW_DOMAIN_2"/>
    <property type="match status" value="1"/>
</dbReference>
<dbReference type="PROSITE" id="PS01159">
    <property type="entry name" value="WW_DOMAIN_1"/>
    <property type="match status" value="1"/>
</dbReference>